<feature type="active site" description="Proton donor/acceptor" evidence="2">
    <location>
        <position position="119"/>
    </location>
</feature>
<dbReference type="NCBIfam" id="TIGR01076">
    <property type="entry name" value="sortase_fam"/>
    <property type="match status" value="1"/>
</dbReference>
<evidence type="ECO:0000256" key="2">
    <source>
        <dbReference type="PIRSR" id="PIRSR605754-1"/>
    </source>
</evidence>
<dbReference type="OrthoDB" id="165822at2"/>
<dbReference type="Gene3D" id="2.40.260.10">
    <property type="entry name" value="Sortase"/>
    <property type="match status" value="1"/>
</dbReference>
<dbReference type="RefSeq" id="WP_094264939.1">
    <property type="nucleotide sequence ID" value="NZ_NOWF01000007.1"/>
</dbReference>
<dbReference type="InterPro" id="IPR005754">
    <property type="entry name" value="Sortase"/>
</dbReference>
<evidence type="ECO:0000313" key="4">
    <source>
        <dbReference type="Proteomes" id="UP000215459"/>
    </source>
</evidence>
<accession>A0A235B4F7</accession>
<keyword evidence="4" id="KW-1185">Reference proteome</keyword>
<dbReference type="InterPro" id="IPR041999">
    <property type="entry name" value="Sortase_D_1"/>
</dbReference>
<gene>
    <name evidence="3" type="ORF">CHM34_12490</name>
</gene>
<dbReference type="Proteomes" id="UP000215459">
    <property type="component" value="Unassembled WGS sequence"/>
</dbReference>
<sequence>MIRTLAVSLILIGGSMVAYNAYQWWDQIHIAVKDPELAMAIAEDWNNREKEPSKEKGTDLSFKPEKGDQIGELVIPRIGAALPIIYGTDDPQLSKGVGQYIGYGTVLPGESGHSVLAGHRETTFRRAGELKKGDKIYVKMKGYTHTYQIRKTFIVDKDDRSVIVAHDQPDMSLITCYPFNLVGSAPERYIIRADLIESKKNSDS</sequence>
<evidence type="ECO:0000256" key="1">
    <source>
        <dbReference type="ARBA" id="ARBA00022801"/>
    </source>
</evidence>
<reference evidence="3 4" key="1">
    <citation type="submission" date="2017-07" db="EMBL/GenBank/DDBJ databases">
        <title>The genome sequence of Paludifilum halophilum highlights mechanisms for microbial adaptation to high salt environemnts.</title>
        <authorList>
            <person name="Belbahri L."/>
        </authorList>
    </citation>
    <scope>NUCLEOTIDE SEQUENCE [LARGE SCALE GENOMIC DNA]</scope>
    <source>
        <strain evidence="3 4">DSM 102817</strain>
    </source>
</reference>
<protein>
    <recommendedName>
        <fullName evidence="5">Class D sortase</fullName>
    </recommendedName>
</protein>
<dbReference type="EMBL" id="NOWF01000007">
    <property type="protein sequence ID" value="OYD07196.1"/>
    <property type="molecule type" value="Genomic_DNA"/>
</dbReference>
<dbReference type="Pfam" id="PF04203">
    <property type="entry name" value="Sortase"/>
    <property type="match status" value="1"/>
</dbReference>
<dbReference type="InterPro" id="IPR023365">
    <property type="entry name" value="Sortase_dom-sf"/>
</dbReference>
<dbReference type="NCBIfam" id="NF033746">
    <property type="entry name" value="class_D_sortase"/>
    <property type="match status" value="1"/>
</dbReference>
<dbReference type="InterPro" id="IPR053525">
    <property type="entry name" value="Sortase_D"/>
</dbReference>
<evidence type="ECO:0008006" key="5">
    <source>
        <dbReference type="Google" id="ProtNLM"/>
    </source>
</evidence>
<dbReference type="SUPFAM" id="SSF63817">
    <property type="entry name" value="Sortase"/>
    <property type="match status" value="1"/>
</dbReference>
<name>A0A235B4F7_9BACL</name>
<evidence type="ECO:0000313" key="3">
    <source>
        <dbReference type="EMBL" id="OYD07196.1"/>
    </source>
</evidence>
<dbReference type="AlphaFoldDB" id="A0A235B4F7"/>
<proteinExistence type="predicted"/>
<dbReference type="GO" id="GO:0016787">
    <property type="term" value="F:hydrolase activity"/>
    <property type="evidence" value="ECO:0007669"/>
    <property type="project" value="UniProtKB-KW"/>
</dbReference>
<dbReference type="CDD" id="cd05828">
    <property type="entry name" value="Sortase_D_1"/>
    <property type="match status" value="1"/>
</dbReference>
<keyword evidence="1" id="KW-0378">Hydrolase</keyword>
<organism evidence="3 4">
    <name type="scientific">Paludifilum halophilum</name>
    <dbReference type="NCBI Taxonomy" id="1642702"/>
    <lineage>
        <taxon>Bacteria</taxon>
        <taxon>Bacillati</taxon>
        <taxon>Bacillota</taxon>
        <taxon>Bacilli</taxon>
        <taxon>Bacillales</taxon>
        <taxon>Thermoactinomycetaceae</taxon>
        <taxon>Paludifilum</taxon>
    </lineage>
</organism>
<comment type="caution">
    <text evidence="3">The sequence shown here is derived from an EMBL/GenBank/DDBJ whole genome shotgun (WGS) entry which is preliminary data.</text>
</comment>
<feature type="active site" description="Acyl-thioester intermediate" evidence="2">
    <location>
        <position position="176"/>
    </location>
</feature>